<dbReference type="AlphaFoldDB" id="A0A6A6SRX3"/>
<proteinExistence type="predicted"/>
<protein>
    <recommendedName>
        <fullName evidence="3">Pyoverdine/dityrosine biosynthesis protein</fullName>
    </recommendedName>
</protein>
<evidence type="ECO:0000313" key="1">
    <source>
        <dbReference type="EMBL" id="KAF2649303.1"/>
    </source>
</evidence>
<dbReference type="OrthoDB" id="429813at2759"/>
<dbReference type="Proteomes" id="UP000799324">
    <property type="component" value="Unassembled WGS sequence"/>
</dbReference>
<reference evidence="1" key="1">
    <citation type="journal article" date="2020" name="Stud. Mycol.">
        <title>101 Dothideomycetes genomes: a test case for predicting lifestyles and emergence of pathogens.</title>
        <authorList>
            <person name="Haridas S."/>
            <person name="Albert R."/>
            <person name="Binder M."/>
            <person name="Bloem J."/>
            <person name="Labutti K."/>
            <person name="Salamov A."/>
            <person name="Andreopoulos B."/>
            <person name="Baker S."/>
            <person name="Barry K."/>
            <person name="Bills G."/>
            <person name="Bluhm B."/>
            <person name="Cannon C."/>
            <person name="Castanera R."/>
            <person name="Culley D."/>
            <person name="Daum C."/>
            <person name="Ezra D."/>
            <person name="Gonzalez J."/>
            <person name="Henrissat B."/>
            <person name="Kuo A."/>
            <person name="Liang C."/>
            <person name="Lipzen A."/>
            <person name="Lutzoni F."/>
            <person name="Magnuson J."/>
            <person name="Mondo S."/>
            <person name="Nolan M."/>
            <person name="Ohm R."/>
            <person name="Pangilinan J."/>
            <person name="Park H.-J."/>
            <person name="Ramirez L."/>
            <person name="Alfaro M."/>
            <person name="Sun H."/>
            <person name="Tritt A."/>
            <person name="Yoshinaga Y."/>
            <person name="Zwiers L.-H."/>
            <person name="Turgeon B."/>
            <person name="Goodwin S."/>
            <person name="Spatafora J."/>
            <person name="Crous P."/>
            <person name="Grigoriev I."/>
        </authorList>
    </citation>
    <scope>NUCLEOTIDE SEQUENCE</scope>
    <source>
        <strain evidence="1">CBS 122681</strain>
    </source>
</reference>
<gene>
    <name evidence="1" type="ORF">K491DRAFT_708249</name>
</gene>
<organism evidence="1 2">
    <name type="scientific">Lophiostoma macrostomum CBS 122681</name>
    <dbReference type="NCBI Taxonomy" id="1314788"/>
    <lineage>
        <taxon>Eukaryota</taxon>
        <taxon>Fungi</taxon>
        <taxon>Dikarya</taxon>
        <taxon>Ascomycota</taxon>
        <taxon>Pezizomycotina</taxon>
        <taxon>Dothideomycetes</taxon>
        <taxon>Pleosporomycetidae</taxon>
        <taxon>Pleosporales</taxon>
        <taxon>Lophiostomataceae</taxon>
        <taxon>Lophiostoma</taxon>
    </lineage>
</organism>
<keyword evidence="2" id="KW-1185">Reference proteome</keyword>
<sequence>MPPLNKGTSTYHVIQGLYWRDSEGRLLAAEGSNSHTLYEMWPLLCAEIRSNKGLMDRVELPSGRHINTLRITAYIPALENIRLSFPPGRQHEELITRVAEIKGLDGLILGVLTSRPKSLAGDRFDTWAEHFILLETQFEPFAPLSLSSHPEHRKVSEQVAGLFEKKLKNASRDDQWKACGRPNFINRVYGYVQKSQPILLCLPAFPCKSPNPNKVGGTMPDLAEYIALDVLHDFVKDICKLYPPGATLWIISDGHVFSDCIGVDDSKVDAYDARLIEFYTEKHPAEEGTVSALQFKGLRDIFMSNSDSFDSFQKSWLTSAEVLHPVETARTDASELCRKLLLGVSQADRGFIRKCIEEQEPHALQLYRGQTRFMLEDLTMLPSVIRLSNKQKKKTAAMVAQEMISRNQAYSNLVELLLPNYVRLSIHAHDNAGPKFAVRLLPKSMVRPIESLEDRHEPISTCEFQIPTPWHNSIIKVEGDELMYLARAEVAKKAVEGPAFEGSWVDSPAGGFFGIKRQTMVLEEKASIVIATAPLPAMMAEFTATIRKDQLMVLVQGGMCP</sequence>
<dbReference type="PANTHER" id="PTHR37285">
    <property type="entry name" value="SPORE WALL MATURATION PROTEIN DIT1"/>
    <property type="match status" value="1"/>
</dbReference>
<name>A0A6A6SRX3_9PLEO</name>
<dbReference type="PANTHER" id="PTHR37285:SF5">
    <property type="entry name" value="SPORE WALL MATURATION PROTEIN DIT1"/>
    <property type="match status" value="1"/>
</dbReference>
<evidence type="ECO:0000313" key="2">
    <source>
        <dbReference type="Proteomes" id="UP000799324"/>
    </source>
</evidence>
<dbReference type="EMBL" id="MU004498">
    <property type="protein sequence ID" value="KAF2649303.1"/>
    <property type="molecule type" value="Genomic_DNA"/>
</dbReference>
<dbReference type="Pfam" id="PF05141">
    <property type="entry name" value="DIT1_PvcA"/>
    <property type="match status" value="1"/>
</dbReference>
<dbReference type="InterPro" id="IPR007817">
    <property type="entry name" value="Isocyanide_synthase_DIT1"/>
</dbReference>
<accession>A0A6A6SRX3</accession>
<evidence type="ECO:0008006" key="3">
    <source>
        <dbReference type="Google" id="ProtNLM"/>
    </source>
</evidence>